<accession>A0ABP3N2M7</accession>
<protein>
    <submittedName>
        <fullName evidence="2">Prevent-host-death protein</fullName>
    </submittedName>
</protein>
<evidence type="ECO:0000313" key="3">
    <source>
        <dbReference type="Proteomes" id="UP001500729"/>
    </source>
</evidence>
<name>A0ABP3N2M7_SACER</name>
<reference evidence="3" key="1">
    <citation type="journal article" date="2019" name="Int. J. Syst. Evol. Microbiol.">
        <title>The Global Catalogue of Microorganisms (GCM) 10K type strain sequencing project: providing services to taxonomists for standard genome sequencing and annotation.</title>
        <authorList>
            <consortium name="The Broad Institute Genomics Platform"/>
            <consortium name="The Broad Institute Genome Sequencing Center for Infectious Disease"/>
            <person name="Wu L."/>
            <person name="Ma J."/>
        </authorList>
    </citation>
    <scope>NUCLEOTIDE SEQUENCE [LARGE SCALE GENOMIC DNA]</scope>
    <source>
        <strain evidence="3">JCM 10303</strain>
    </source>
</reference>
<dbReference type="Proteomes" id="UP001500729">
    <property type="component" value="Unassembled WGS sequence"/>
</dbReference>
<organism evidence="2 3">
    <name type="scientific">Saccharopolyspora erythraea</name>
    <name type="common">Streptomyces erythraeus</name>
    <dbReference type="NCBI Taxonomy" id="1836"/>
    <lineage>
        <taxon>Bacteria</taxon>
        <taxon>Bacillati</taxon>
        <taxon>Actinomycetota</taxon>
        <taxon>Actinomycetes</taxon>
        <taxon>Pseudonocardiales</taxon>
        <taxon>Pseudonocardiaceae</taxon>
        <taxon>Saccharopolyspora</taxon>
    </lineage>
</organism>
<keyword evidence="3" id="KW-1185">Reference proteome</keyword>
<evidence type="ECO:0000256" key="1">
    <source>
        <dbReference type="SAM" id="MobiDB-lite"/>
    </source>
</evidence>
<dbReference type="EMBL" id="BAAAGS010000020">
    <property type="protein sequence ID" value="GAA0531652.1"/>
    <property type="molecule type" value="Genomic_DNA"/>
</dbReference>
<feature type="region of interest" description="Disordered" evidence="1">
    <location>
        <begin position="122"/>
        <end position="150"/>
    </location>
</feature>
<sequence>MSFSKLLREPNEVVKQLDHGDVLLSRRDGESLRLSKAGDAEREVDTLQALAQLIAASLDEDACDRIVTRLTEPFPWVTFLPADRRREFVSEFLRVARACASIGRFERLTITLNSWRATAEAYADPSVTPDGSDLDYLPTAEVADDPRETG</sequence>
<comment type="caution">
    <text evidence="2">The sequence shown here is derived from an EMBL/GenBank/DDBJ whole genome shotgun (WGS) entry which is preliminary data.</text>
</comment>
<gene>
    <name evidence="2" type="ORF">GCM10009533_33520</name>
</gene>
<proteinExistence type="predicted"/>
<evidence type="ECO:0000313" key="2">
    <source>
        <dbReference type="EMBL" id="GAA0531652.1"/>
    </source>
</evidence>